<evidence type="ECO:0000313" key="1">
    <source>
        <dbReference type="EMBL" id="SEO91907.1"/>
    </source>
</evidence>
<dbReference type="AlphaFoldDB" id="A0A1H8TM23"/>
<dbReference type="Proteomes" id="UP000198814">
    <property type="component" value="Unassembled WGS sequence"/>
</dbReference>
<feature type="non-terminal residue" evidence="1">
    <location>
        <position position="1"/>
    </location>
</feature>
<proteinExistence type="predicted"/>
<name>A0A1H8TM23_9PROT</name>
<reference evidence="2" key="1">
    <citation type="submission" date="2016-10" db="EMBL/GenBank/DDBJ databases">
        <authorList>
            <person name="Varghese N."/>
            <person name="Submissions S."/>
        </authorList>
    </citation>
    <scope>NUCLEOTIDE SEQUENCE [LARGE SCALE GENOMIC DNA]</scope>
    <source>
        <strain evidence="2">Nm76</strain>
    </source>
</reference>
<evidence type="ECO:0000313" key="2">
    <source>
        <dbReference type="Proteomes" id="UP000198814"/>
    </source>
</evidence>
<sequence>IGGLSFQEGKPLGIEMNELARVRFVIALRFTLETFLDGLLDLGQTFKAILQRLESLVGTVTRDKFL</sequence>
<accession>A0A1H8TM23</accession>
<gene>
    <name evidence="1" type="ORF">SAMN05216333_1261</name>
</gene>
<organism evidence="1 2">
    <name type="scientific">Nitrosomonas oligotropha</name>
    <dbReference type="NCBI Taxonomy" id="42354"/>
    <lineage>
        <taxon>Bacteria</taxon>
        <taxon>Pseudomonadati</taxon>
        <taxon>Pseudomonadota</taxon>
        <taxon>Betaproteobacteria</taxon>
        <taxon>Nitrosomonadales</taxon>
        <taxon>Nitrosomonadaceae</taxon>
        <taxon>Nitrosomonas</taxon>
    </lineage>
</organism>
<protein>
    <submittedName>
        <fullName evidence="1">Uncharacterized protein</fullName>
    </submittedName>
</protein>
<keyword evidence="2" id="KW-1185">Reference proteome</keyword>
<dbReference type="EMBL" id="FODO01000026">
    <property type="protein sequence ID" value="SEO91907.1"/>
    <property type="molecule type" value="Genomic_DNA"/>
</dbReference>